<dbReference type="RefSeq" id="WP_053962136.1">
    <property type="nucleotide sequence ID" value="NZ_CAJPTR010000044.1"/>
</dbReference>
<keyword evidence="4" id="KW-0479">Metal-binding</keyword>
<dbReference type="EMBL" id="LR584267">
    <property type="protein sequence ID" value="VHO00966.1"/>
    <property type="molecule type" value="Genomic_DNA"/>
</dbReference>
<evidence type="ECO:0000313" key="11">
    <source>
        <dbReference type="EMBL" id="ALE19120.1"/>
    </source>
</evidence>
<keyword evidence="5" id="KW-0460">Magnesium</keyword>
<evidence type="ECO:0000313" key="12">
    <source>
        <dbReference type="EMBL" id="VHO00966.1"/>
    </source>
</evidence>
<dbReference type="OrthoDB" id="3518032at2"/>
<dbReference type="InterPro" id="IPR019999">
    <property type="entry name" value="Anth_synth_I-like"/>
</dbReference>
<evidence type="ECO:0000256" key="5">
    <source>
        <dbReference type="ARBA" id="ARBA00022842"/>
    </source>
</evidence>
<dbReference type="KEGG" id="cbq:AL705_05375"/>
<evidence type="ECO:0000259" key="10">
    <source>
        <dbReference type="Pfam" id="PF04715"/>
    </source>
</evidence>
<dbReference type="InterPro" id="IPR006805">
    <property type="entry name" value="Anth_synth_I_N"/>
</dbReference>
<dbReference type="STRING" id="1528099.AL705_05375"/>
<dbReference type="PATRIC" id="fig|1562462.4.peg.1111"/>
<reference evidence="11" key="2">
    <citation type="journal article" date="2016" name="Int. J. Syst. Evol. Microbiol.">
        <title>Lawsonella clevelandensis gen. nov., sp. nov., a new member of the suborder Corynebacterineae isolated from human abscesses.</title>
        <authorList>
            <person name="Bell M.E."/>
            <person name="Bernard K.A."/>
            <person name="Harrington S.M."/>
            <person name="Patel N.B."/>
            <person name="Tucker T.A."/>
            <person name="Metcalfe M.G."/>
            <person name="McQuiston J.R."/>
        </authorList>
    </citation>
    <scope>NUCLEOTIDE SEQUENCE</scope>
    <source>
        <strain evidence="11">X1698</strain>
    </source>
</reference>
<dbReference type="Gene3D" id="3.60.120.10">
    <property type="entry name" value="Anthranilate synthase"/>
    <property type="match status" value="1"/>
</dbReference>
<dbReference type="SUPFAM" id="SSF56322">
    <property type="entry name" value="ADC synthase"/>
    <property type="match status" value="1"/>
</dbReference>
<dbReference type="GO" id="GO:0004049">
    <property type="term" value="F:anthranilate synthase activity"/>
    <property type="evidence" value="ECO:0007669"/>
    <property type="project" value="UniProtKB-EC"/>
</dbReference>
<gene>
    <name evidence="12" type="primary">trpE</name>
    <name evidence="11" type="ORF">AL705_05375</name>
    <name evidence="12" type="ORF">LC603019_01058</name>
</gene>
<dbReference type="Proteomes" id="UP000068137">
    <property type="component" value="Chromosome"/>
</dbReference>
<evidence type="ECO:0000256" key="6">
    <source>
        <dbReference type="ARBA" id="ARBA00023239"/>
    </source>
</evidence>
<dbReference type="InterPro" id="IPR005801">
    <property type="entry name" value="ADC_synthase"/>
</dbReference>
<reference evidence="12 14" key="3">
    <citation type="submission" date="2019-04" db="EMBL/GenBank/DDBJ databases">
        <authorList>
            <person name="Seth-Smith MB H."/>
            <person name="Seth-Smith H."/>
        </authorList>
    </citation>
    <scope>NUCLEOTIDE SEQUENCE [LARGE SCALE GENOMIC DNA]</scope>
    <source>
        <strain evidence="12">USB-603019</strain>
    </source>
</reference>
<evidence type="ECO:0000256" key="8">
    <source>
        <dbReference type="ARBA" id="ARBA00047683"/>
    </source>
</evidence>
<comment type="cofactor">
    <cofactor evidence="1">
        <name>Mg(2+)</name>
        <dbReference type="ChEBI" id="CHEBI:18420"/>
    </cofactor>
</comment>
<dbReference type="InterPro" id="IPR015890">
    <property type="entry name" value="Chorismate_C"/>
</dbReference>
<dbReference type="PANTHER" id="PTHR11236">
    <property type="entry name" value="AMINOBENZOATE/ANTHRANILATE SYNTHASE"/>
    <property type="match status" value="1"/>
</dbReference>
<evidence type="ECO:0000313" key="13">
    <source>
        <dbReference type="Proteomes" id="UP000068137"/>
    </source>
</evidence>
<comment type="function">
    <text evidence="7">Part of a heterotetrameric complex that catalyzes the two-step biosynthesis of anthranilate, an intermediate in the biosynthesis of L-tryptophan. In the first step, the glutamine-binding beta subunit (TrpG) of anthranilate synthase (AS) provides the glutamine amidotransferase activity which generates ammonia as a substrate that, along with chorismate, is used in the second step, catalyzed by the large alpha subunit of AS (TrpE) to produce anthranilate. In the absence of TrpG, TrpE can synthesize anthranilate directly from chorismate and high concentrations of ammonia.</text>
</comment>
<feature type="domain" description="Anthranilate synthase component I N-terminal" evidence="10">
    <location>
        <begin position="31"/>
        <end position="172"/>
    </location>
</feature>
<keyword evidence="14" id="KW-1185">Reference proteome</keyword>
<evidence type="ECO:0000256" key="2">
    <source>
        <dbReference type="ARBA" id="ARBA00011575"/>
    </source>
</evidence>
<dbReference type="AlphaFoldDB" id="A0A0M3TBL7"/>
<dbReference type="GO" id="GO:0000162">
    <property type="term" value="P:L-tryptophan biosynthetic process"/>
    <property type="evidence" value="ECO:0007669"/>
    <property type="project" value="TreeGrafter"/>
</dbReference>
<organism evidence="11 13">
    <name type="scientific">Lawsonella clevelandensis</name>
    <dbReference type="NCBI Taxonomy" id="1528099"/>
    <lineage>
        <taxon>Bacteria</taxon>
        <taxon>Bacillati</taxon>
        <taxon>Actinomycetota</taxon>
        <taxon>Actinomycetes</taxon>
        <taxon>Mycobacteriales</taxon>
        <taxon>Lawsonellaceae</taxon>
        <taxon>Lawsonella</taxon>
    </lineage>
</organism>
<name>A0A0M3TBL7_9ACTN</name>
<dbReference type="GO" id="GO:0046872">
    <property type="term" value="F:metal ion binding"/>
    <property type="evidence" value="ECO:0007669"/>
    <property type="project" value="UniProtKB-KW"/>
</dbReference>
<dbReference type="PANTHER" id="PTHR11236:SF48">
    <property type="entry name" value="ISOCHORISMATE SYNTHASE MENF"/>
    <property type="match status" value="1"/>
</dbReference>
<protein>
    <recommendedName>
        <fullName evidence="3">Anthranilate synthase component 1</fullName>
    </recommendedName>
</protein>
<evidence type="ECO:0000256" key="7">
    <source>
        <dbReference type="ARBA" id="ARBA00025634"/>
    </source>
</evidence>
<dbReference type="PRINTS" id="PR00095">
    <property type="entry name" value="ANTSNTHASEI"/>
</dbReference>
<evidence type="ECO:0000313" key="14">
    <source>
        <dbReference type="Proteomes" id="UP000324288"/>
    </source>
</evidence>
<keyword evidence="6" id="KW-0456">Lyase</keyword>
<evidence type="ECO:0000256" key="4">
    <source>
        <dbReference type="ARBA" id="ARBA00022723"/>
    </source>
</evidence>
<comment type="catalytic activity">
    <reaction evidence="8">
        <text>chorismate + L-glutamine = anthranilate + pyruvate + L-glutamate + H(+)</text>
        <dbReference type="Rhea" id="RHEA:21732"/>
        <dbReference type="ChEBI" id="CHEBI:15361"/>
        <dbReference type="ChEBI" id="CHEBI:15378"/>
        <dbReference type="ChEBI" id="CHEBI:16567"/>
        <dbReference type="ChEBI" id="CHEBI:29748"/>
        <dbReference type="ChEBI" id="CHEBI:29985"/>
        <dbReference type="ChEBI" id="CHEBI:58359"/>
        <dbReference type="EC" id="4.1.3.27"/>
    </reaction>
</comment>
<dbReference type="EMBL" id="CP012390">
    <property type="protein sequence ID" value="ALE19120.1"/>
    <property type="molecule type" value="Genomic_DNA"/>
</dbReference>
<proteinExistence type="predicted"/>
<evidence type="ECO:0000259" key="9">
    <source>
        <dbReference type="Pfam" id="PF00425"/>
    </source>
</evidence>
<evidence type="ECO:0000256" key="3">
    <source>
        <dbReference type="ARBA" id="ARBA00020653"/>
    </source>
</evidence>
<dbReference type="Pfam" id="PF00425">
    <property type="entry name" value="Chorismate_bind"/>
    <property type="match status" value="1"/>
</dbReference>
<sequence>MTTTSLADLHSLLDHSDYRRVPLARTVYSDHTTPLRLIAALKERYSHIFLLESLSDPQHRGRYTFLGYQPSLTVTVHAGTVTITPFDHEDQATTTTELPRDVIARIIDEHHSPHLPELPPFTGGLVGYLAYDYFAVHEPALHLHGTDDEGFRDLDLMLFENIICFDHLTQHIVLITNIPTENLDASYQQGLRTLDEMENLVFQQPTQPVEPLQLHGPLIPDMDCEQYSAIVERAKRHLFEGDIFQVVLANRLQAPASGSLFDAYRVLRTTNPSPYMFYFTSPMGEIAGASPETLVSVQDGVAKTFPLAGTRPRGATAEEDAALEYEVLHDPKELAEHYMLVDLGRNDLGRFAAPGTVKVTELAQVHRYSHVMHIGSVVEAKLAEGANVIDAVGSVLPAGTLSGAPKIRACHIIDELEGVRRGVYGGALGYFDLTGNMDMCIAIRFAYKRNGVVAVRSGAGIVADSVPATEYQETINKAKAVVEALERANGGLPHEAGVVASPEEER</sequence>
<feature type="domain" description="Chorismate-utilising enzyme C-terminal" evidence="9">
    <location>
        <begin position="225"/>
        <end position="477"/>
    </location>
</feature>
<comment type="subunit">
    <text evidence="2">Heterotetramer consisting of two non-identical subunits: a beta subunit (TrpG) and a large alpha subunit (TrpE).</text>
</comment>
<reference evidence="11 13" key="1">
    <citation type="journal article" date="2015" name="Genome Announc.">
        <title>Complete Genome Sequences for Two Strains of a Novel Fastidious, Partially Acid-Fast, Gram-Positive Corynebacterineae Bacterium, Derived from Human Clinical Samples.</title>
        <authorList>
            <person name="Nicholson A.C."/>
            <person name="Bell M."/>
            <person name="Humrighouse B.W."/>
            <person name="McQuiston J.R."/>
        </authorList>
    </citation>
    <scope>NUCLEOTIDE SEQUENCE [LARGE SCALE GENOMIC DNA]</scope>
    <source>
        <strain evidence="11 13">X1698</strain>
    </source>
</reference>
<accession>A0A0M3TBL7</accession>
<dbReference type="Pfam" id="PF04715">
    <property type="entry name" value="Anth_synt_I_N"/>
    <property type="match status" value="1"/>
</dbReference>
<dbReference type="Proteomes" id="UP000324288">
    <property type="component" value="Chromosome"/>
</dbReference>
<evidence type="ECO:0000256" key="1">
    <source>
        <dbReference type="ARBA" id="ARBA00001946"/>
    </source>
</evidence>